<dbReference type="KEGG" id="vg:17776889"/>
<dbReference type="Proteomes" id="UP000018644">
    <property type="component" value="Segment"/>
</dbReference>
<gene>
    <name evidence="1" type="ORF">ArV2_gp27</name>
</gene>
<dbReference type="GeneID" id="17776889"/>
<sequence>MKVIGVIRSKETQTIEIEATSYEEGRAQMDAQIPEGWELQTIRTEKG</sequence>
<dbReference type="EMBL" id="KF692088">
    <property type="protein sequence ID" value="AHB31638.1"/>
    <property type="molecule type" value="Genomic_DNA"/>
</dbReference>
<reference evidence="1 2" key="1">
    <citation type="journal article" date="2014" name="PLoS ONE">
        <title>Isolation and Characterization of vB_ArS-ArV2 - First Arthrobacter sp. Infecting Bacteriophage with Completely Sequenced Genome.</title>
        <authorList>
            <person name="Simoliunas E."/>
            <person name="Kaliniene L."/>
            <person name="Stasilo M."/>
            <person name="Truncaite L."/>
            <person name="Zajanckauskaite A."/>
            <person name="Staniulis J."/>
            <person name="Nainys J."/>
            <person name="Kaupinis A."/>
            <person name="Valius M."/>
            <person name="Meskys R."/>
        </authorList>
    </citation>
    <scope>NUCLEOTIDE SEQUENCE [LARGE SCALE GENOMIC DNA]</scope>
</reference>
<evidence type="ECO:0000313" key="1">
    <source>
        <dbReference type="EMBL" id="AHB31638.1"/>
    </source>
</evidence>
<keyword evidence="2" id="KW-1185">Reference proteome</keyword>
<organism evidence="1 2">
    <name type="scientific">Arthrobacter phage vB_ArS-ArV2</name>
    <dbReference type="NCBI Taxonomy" id="1414742"/>
    <lineage>
        <taxon>Viruses</taxon>
        <taxon>Duplodnaviria</taxon>
        <taxon>Heunggongvirae</taxon>
        <taxon>Uroviricota</taxon>
        <taxon>Caudoviricetes</taxon>
        <taxon>Arvduovirus</taxon>
        <taxon>Arvduovirus ArV2</taxon>
    </lineage>
</organism>
<dbReference type="RefSeq" id="YP_008857898.1">
    <property type="nucleotide sequence ID" value="NC_022972.2"/>
</dbReference>
<accession>V5R901</accession>
<name>V5R901_9CAUD</name>
<evidence type="ECO:0000313" key="2">
    <source>
        <dbReference type="Proteomes" id="UP000018644"/>
    </source>
</evidence>
<protein>
    <submittedName>
        <fullName evidence="1">Uncharacterized protein</fullName>
    </submittedName>
</protein>
<proteinExistence type="predicted"/>